<dbReference type="RefSeq" id="WP_276728422.1">
    <property type="nucleotide sequence ID" value="NZ_JAFKMR010000012.1"/>
</dbReference>
<dbReference type="InterPro" id="IPR041726">
    <property type="entry name" value="ACAD10_11_N"/>
</dbReference>
<dbReference type="AlphaFoldDB" id="A0A8I1SWF7"/>
<organism evidence="2 3">
    <name type="scientific">Thiomonas arsenitoxydans (strain DSM 22701 / CIP 110005 / 3As)</name>
    <dbReference type="NCBI Taxonomy" id="426114"/>
    <lineage>
        <taxon>Bacteria</taxon>
        <taxon>Pseudomonadati</taxon>
        <taxon>Pseudomonadota</taxon>
        <taxon>Betaproteobacteria</taxon>
        <taxon>Burkholderiales</taxon>
        <taxon>Thiomonas</taxon>
    </lineage>
</organism>
<dbReference type="CDD" id="cd05154">
    <property type="entry name" value="ACAD10_11_N-like"/>
    <property type="match status" value="1"/>
</dbReference>
<dbReference type="SUPFAM" id="SSF56112">
    <property type="entry name" value="Protein kinase-like (PK-like)"/>
    <property type="match status" value="1"/>
</dbReference>
<dbReference type="PANTHER" id="PTHR47829:SF3">
    <property type="entry name" value="AMINOGLYCOSIDE PHOSPHOTRANSFERASE DOMAIN-CONTAINING PROTEIN"/>
    <property type="match status" value="1"/>
</dbReference>
<evidence type="ECO:0000313" key="2">
    <source>
        <dbReference type="EMBL" id="MBN8743541.1"/>
    </source>
</evidence>
<name>A0A8I1SWF7_THIA3</name>
<reference evidence="2" key="1">
    <citation type="submission" date="2021-02" db="EMBL/GenBank/DDBJ databases">
        <title>Thiocyanate and organic carbon inputs drive convergent selection for specific autotrophic Afipia and Thiobacillus strains within complex microbiomes.</title>
        <authorList>
            <person name="Huddy R.J."/>
            <person name="Sachdeva R."/>
            <person name="Kadzinga F."/>
            <person name="Kantor R.S."/>
            <person name="Harrison S.T.L."/>
            <person name="Banfield J.F."/>
        </authorList>
    </citation>
    <scope>NUCLEOTIDE SEQUENCE</scope>
    <source>
        <strain evidence="2">SCN18_13_7_16_R3_B_64_19</strain>
    </source>
</reference>
<gene>
    <name evidence="2" type="ORF">J0I24_04455</name>
</gene>
<dbReference type="Gene3D" id="3.30.200.20">
    <property type="entry name" value="Phosphorylase Kinase, domain 1"/>
    <property type="match status" value="1"/>
</dbReference>
<evidence type="ECO:0000313" key="3">
    <source>
        <dbReference type="Proteomes" id="UP000664800"/>
    </source>
</evidence>
<proteinExistence type="predicted"/>
<comment type="caution">
    <text evidence="2">The sequence shown here is derived from an EMBL/GenBank/DDBJ whole genome shotgun (WGS) entry which is preliminary data.</text>
</comment>
<dbReference type="InterPro" id="IPR002575">
    <property type="entry name" value="Aminoglycoside_PTrfase"/>
</dbReference>
<dbReference type="GO" id="GO:0016740">
    <property type="term" value="F:transferase activity"/>
    <property type="evidence" value="ECO:0007669"/>
    <property type="project" value="UniProtKB-KW"/>
</dbReference>
<evidence type="ECO:0000259" key="1">
    <source>
        <dbReference type="Pfam" id="PF01636"/>
    </source>
</evidence>
<feature type="domain" description="Aminoglycoside phosphotransferase" evidence="1">
    <location>
        <begin position="36"/>
        <end position="257"/>
    </location>
</feature>
<dbReference type="PANTHER" id="PTHR47829">
    <property type="entry name" value="HYDROLASE, PUTATIVE (AFU_ORTHOLOGUE AFUA_1G12880)-RELATED"/>
    <property type="match status" value="1"/>
</dbReference>
<accession>A0A8I1SWF7</accession>
<sequence>MQADTRDVVPALAFDEAALADYLRKHLPQAKGPWQVAQFKGGQSNPTYLLTAADGQRYVLRRKPPGKLLPSAHAVDREFRVMRSLGESDVPVPQMRVLCMDESVIGTSFYIMDFVEGRILWNPLLPGMQRDERTAIFDEMNRVIAALHRVDYAALGLADYGKPGQYIARQISRWTQQYRASETEPIAAMDQLIDWLPQHIPQGEETAIVHGDYRLDNVVFHPTEPRILAVLDWELSTLGHPLADFAYHCMAWRLEPGQFRGLVGGDLKALGIPSEADYVAQYCRRTGREPVAAGDWEFYAAFNLFRLAAILQGVMARALQGNASSAQALEAGRRARPLAEAAWAQVERVFGH</sequence>
<dbReference type="InterPro" id="IPR052898">
    <property type="entry name" value="ACAD10-like"/>
</dbReference>
<keyword evidence="2" id="KW-0808">Transferase</keyword>
<dbReference type="InterPro" id="IPR011009">
    <property type="entry name" value="Kinase-like_dom_sf"/>
</dbReference>
<dbReference type="EMBL" id="JAFKMR010000012">
    <property type="protein sequence ID" value="MBN8743541.1"/>
    <property type="molecule type" value="Genomic_DNA"/>
</dbReference>
<dbReference type="Proteomes" id="UP000664800">
    <property type="component" value="Unassembled WGS sequence"/>
</dbReference>
<dbReference type="Gene3D" id="3.90.1200.10">
    <property type="match status" value="1"/>
</dbReference>
<dbReference type="Pfam" id="PF01636">
    <property type="entry name" value="APH"/>
    <property type="match status" value="1"/>
</dbReference>
<protein>
    <submittedName>
        <fullName evidence="2">Phosphotransferase</fullName>
    </submittedName>
</protein>